<dbReference type="AlphaFoldDB" id="W4GJY4"/>
<keyword evidence="5 7" id="KW-0378">Hydrolase</keyword>
<dbReference type="PROSITE" id="PS00131">
    <property type="entry name" value="CARBOXYPEPT_SER_SER"/>
    <property type="match status" value="1"/>
</dbReference>
<name>W4GJY4_APHAT</name>
<accession>W4GJY4</accession>
<dbReference type="VEuPathDB" id="FungiDB:H257_07375"/>
<organism evidence="8">
    <name type="scientific">Aphanomyces astaci</name>
    <name type="common">Crayfish plague agent</name>
    <dbReference type="NCBI Taxonomy" id="112090"/>
    <lineage>
        <taxon>Eukaryota</taxon>
        <taxon>Sar</taxon>
        <taxon>Stramenopiles</taxon>
        <taxon>Oomycota</taxon>
        <taxon>Saprolegniomycetes</taxon>
        <taxon>Saprolegniales</taxon>
        <taxon>Verrucalvaceae</taxon>
        <taxon>Aphanomyces</taxon>
    </lineage>
</organism>
<dbReference type="PANTHER" id="PTHR11802">
    <property type="entry name" value="SERINE PROTEASE FAMILY S10 SERINE CARBOXYPEPTIDASE"/>
    <property type="match status" value="1"/>
</dbReference>
<dbReference type="EC" id="3.4.16.-" evidence="7"/>
<dbReference type="GO" id="GO:0004185">
    <property type="term" value="F:serine-type carboxypeptidase activity"/>
    <property type="evidence" value="ECO:0007669"/>
    <property type="project" value="UniProtKB-UniRule"/>
</dbReference>
<keyword evidence="3 7" id="KW-0645">Protease</keyword>
<dbReference type="GeneID" id="20809371"/>
<evidence type="ECO:0000256" key="3">
    <source>
        <dbReference type="ARBA" id="ARBA00022670"/>
    </source>
</evidence>
<evidence type="ECO:0000256" key="6">
    <source>
        <dbReference type="ARBA" id="ARBA00023180"/>
    </source>
</evidence>
<dbReference type="PRINTS" id="PR00724">
    <property type="entry name" value="CRBOXYPTASEC"/>
</dbReference>
<dbReference type="PROSITE" id="PS00560">
    <property type="entry name" value="CARBOXYPEPT_SER_HIS"/>
    <property type="match status" value="1"/>
</dbReference>
<keyword evidence="6" id="KW-0325">Glycoprotein</keyword>
<keyword evidence="2 7" id="KW-0121">Carboxypeptidase</keyword>
<dbReference type="SUPFAM" id="SSF53474">
    <property type="entry name" value="alpha/beta-Hydrolases"/>
    <property type="match status" value="1"/>
</dbReference>
<comment type="similarity">
    <text evidence="1 7">Belongs to the peptidase S10 family.</text>
</comment>
<dbReference type="InterPro" id="IPR001563">
    <property type="entry name" value="Peptidase_S10"/>
</dbReference>
<gene>
    <name evidence="8" type="ORF">H257_07375</name>
</gene>
<dbReference type="RefSeq" id="XP_009831180.1">
    <property type="nucleotide sequence ID" value="XM_009832878.1"/>
</dbReference>
<dbReference type="PANTHER" id="PTHR11802:SF113">
    <property type="entry name" value="SERINE CARBOXYPEPTIDASE CTSA-4.1"/>
    <property type="match status" value="1"/>
</dbReference>
<evidence type="ECO:0000256" key="5">
    <source>
        <dbReference type="ARBA" id="ARBA00022801"/>
    </source>
</evidence>
<keyword evidence="4 7" id="KW-0732">Signal</keyword>
<feature type="chain" id="PRO_5005150293" description="Carboxypeptidase" evidence="7">
    <location>
        <begin position="21"/>
        <end position="442"/>
    </location>
</feature>
<feature type="signal peptide" evidence="7">
    <location>
        <begin position="1"/>
        <end position="20"/>
    </location>
</feature>
<dbReference type="Pfam" id="PF00450">
    <property type="entry name" value="Peptidase_S10"/>
    <property type="match status" value="1"/>
</dbReference>
<evidence type="ECO:0000256" key="7">
    <source>
        <dbReference type="RuleBase" id="RU361156"/>
    </source>
</evidence>
<protein>
    <recommendedName>
        <fullName evidence="7">Carboxypeptidase</fullName>
        <ecNumber evidence="7">3.4.16.-</ecNumber>
    </recommendedName>
</protein>
<dbReference type="InterPro" id="IPR033124">
    <property type="entry name" value="Ser_caboxypep_his_AS"/>
</dbReference>
<dbReference type="GO" id="GO:0006508">
    <property type="term" value="P:proteolysis"/>
    <property type="evidence" value="ECO:0007669"/>
    <property type="project" value="UniProtKB-KW"/>
</dbReference>
<evidence type="ECO:0000256" key="2">
    <source>
        <dbReference type="ARBA" id="ARBA00022645"/>
    </source>
</evidence>
<evidence type="ECO:0000313" key="8">
    <source>
        <dbReference type="EMBL" id="ETV79339.1"/>
    </source>
</evidence>
<dbReference type="OrthoDB" id="443318at2759"/>
<reference evidence="8" key="1">
    <citation type="submission" date="2013-12" db="EMBL/GenBank/DDBJ databases">
        <title>The Genome Sequence of Aphanomyces astaci APO3.</title>
        <authorList>
            <consortium name="The Broad Institute Genomics Platform"/>
            <person name="Russ C."/>
            <person name="Tyler B."/>
            <person name="van West P."/>
            <person name="Dieguez-Uribeondo J."/>
            <person name="Young S.K."/>
            <person name="Zeng Q."/>
            <person name="Gargeya S."/>
            <person name="Fitzgerald M."/>
            <person name="Abouelleil A."/>
            <person name="Alvarado L."/>
            <person name="Chapman S.B."/>
            <person name="Gainer-Dewar J."/>
            <person name="Goldberg J."/>
            <person name="Griggs A."/>
            <person name="Gujja S."/>
            <person name="Hansen M."/>
            <person name="Howarth C."/>
            <person name="Imamovic A."/>
            <person name="Ireland A."/>
            <person name="Larimer J."/>
            <person name="McCowan C."/>
            <person name="Murphy C."/>
            <person name="Pearson M."/>
            <person name="Poon T.W."/>
            <person name="Priest M."/>
            <person name="Roberts A."/>
            <person name="Saif S."/>
            <person name="Shea T."/>
            <person name="Sykes S."/>
            <person name="Wortman J."/>
            <person name="Nusbaum C."/>
            <person name="Birren B."/>
        </authorList>
    </citation>
    <scope>NUCLEOTIDE SEQUENCE [LARGE SCALE GENOMIC DNA]</scope>
    <source>
        <strain evidence="8">APO3</strain>
    </source>
</reference>
<dbReference type="EMBL" id="KI913128">
    <property type="protein sequence ID" value="ETV79339.1"/>
    <property type="molecule type" value="Genomic_DNA"/>
</dbReference>
<dbReference type="InterPro" id="IPR029058">
    <property type="entry name" value="AB_hydrolase_fold"/>
</dbReference>
<evidence type="ECO:0000256" key="1">
    <source>
        <dbReference type="ARBA" id="ARBA00009431"/>
    </source>
</evidence>
<sequence>MRTHVLMLWCLASICYLTQGHNAVANATSLCGETEAVHTGSLNSLYYVFYESRIVPSDHAPLVIWLSGGPGCSSLVGMLFENGPCLVGEDSSTAKVNPSSWTNAAHMVYIDQPRGTGFSLPRQDREDWYESDVAVDLVGFLDAFYDKYPSLEANDLFIFGESYAGHYVPDFVYALLHRPASVANSPHANQIVNNLKGMGIGNGLTSPSAMFSTVGEFAAGISKGQLTAASPEELQKCHIGIQRCQEAAQGGFGDCSMLQPCDNIMANLLDQVRGANLNYYDLRAHCNDDDAFHLCYRFSPLYDFVNAPSTRAVLGIQDKTWTPCSHDVFAHYAKCDYYSESETKVANILDHGVRVLVYAGDQDLVCNWKSQDKWTKDMAWAHQADFVKQPLGKYMYNNTDVGELRHYNGLSFLRVYSSGHMVPLDQPEVALDMLERFVSNRF</sequence>
<evidence type="ECO:0000256" key="4">
    <source>
        <dbReference type="ARBA" id="ARBA00022729"/>
    </source>
</evidence>
<dbReference type="InterPro" id="IPR018202">
    <property type="entry name" value="Ser_caboxypep_ser_AS"/>
</dbReference>
<proteinExistence type="inferred from homology"/>
<dbReference type="Gene3D" id="3.40.50.1820">
    <property type="entry name" value="alpha/beta hydrolase"/>
    <property type="match status" value="1"/>
</dbReference>